<dbReference type="SMART" id="SM00784">
    <property type="entry name" value="SPT2"/>
    <property type="match status" value="1"/>
</dbReference>
<protein>
    <recommendedName>
        <fullName evidence="2">Protein SPT2 homolog</fullName>
    </recommendedName>
</protein>
<feature type="domain" description="SPT2 homolog N-terminal" evidence="5">
    <location>
        <begin position="4"/>
        <end position="95"/>
    </location>
</feature>
<feature type="compositionally biased region" description="Basic and acidic residues" evidence="4">
    <location>
        <begin position="476"/>
        <end position="485"/>
    </location>
</feature>
<feature type="compositionally biased region" description="Low complexity" evidence="4">
    <location>
        <begin position="670"/>
        <end position="681"/>
    </location>
</feature>
<evidence type="ECO:0000256" key="2">
    <source>
        <dbReference type="ARBA" id="ARBA00013786"/>
    </source>
</evidence>
<feature type="compositionally biased region" description="Basic and acidic residues" evidence="4">
    <location>
        <begin position="804"/>
        <end position="818"/>
    </location>
</feature>
<feature type="region of interest" description="Disordered" evidence="4">
    <location>
        <begin position="617"/>
        <end position="886"/>
    </location>
</feature>
<dbReference type="SMR" id="A0A482XMV9"/>
<feature type="compositionally biased region" description="Basic and acidic residues" evidence="4">
    <location>
        <begin position="682"/>
        <end position="692"/>
    </location>
</feature>
<dbReference type="InParanoid" id="A0A482XMV9"/>
<dbReference type="Pfam" id="PF08243">
    <property type="entry name" value="SPT2"/>
    <property type="match status" value="1"/>
</dbReference>
<feature type="region of interest" description="Disordered" evidence="4">
    <location>
        <begin position="14"/>
        <end position="43"/>
    </location>
</feature>
<feature type="compositionally biased region" description="Acidic residues" evidence="4">
    <location>
        <begin position="859"/>
        <end position="884"/>
    </location>
</feature>
<feature type="compositionally biased region" description="Basic and acidic residues" evidence="4">
    <location>
        <begin position="617"/>
        <end position="669"/>
    </location>
</feature>
<feature type="region of interest" description="Disordered" evidence="4">
    <location>
        <begin position="943"/>
        <end position="964"/>
    </location>
</feature>
<feature type="compositionally biased region" description="Low complexity" evidence="4">
    <location>
        <begin position="507"/>
        <end position="519"/>
    </location>
</feature>
<feature type="compositionally biased region" description="Acidic residues" evidence="4">
    <location>
        <begin position="198"/>
        <end position="207"/>
    </location>
</feature>
<dbReference type="Proteomes" id="UP000291343">
    <property type="component" value="Unassembled WGS sequence"/>
</dbReference>
<comment type="caution">
    <text evidence="6">The sequence shown here is derived from an EMBL/GenBank/DDBJ whole genome shotgun (WGS) entry which is preliminary data.</text>
</comment>
<dbReference type="Pfam" id="PF22878">
    <property type="entry name" value="SPT2_N"/>
    <property type="match status" value="1"/>
</dbReference>
<gene>
    <name evidence="6" type="ORF">LSTR_LSTR013091</name>
</gene>
<dbReference type="OrthoDB" id="6259853at2759"/>
<dbReference type="AlphaFoldDB" id="A0A482XMV9"/>
<reference evidence="6 7" key="1">
    <citation type="journal article" date="2017" name="Gigascience">
        <title>Genome sequence of the small brown planthopper, Laodelphax striatellus.</title>
        <authorList>
            <person name="Zhu J."/>
            <person name="Jiang F."/>
            <person name="Wang X."/>
            <person name="Yang P."/>
            <person name="Bao Y."/>
            <person name="Zhao W."/>
            <person name="Wang W."/>
            <person name="Lu H."/>
            <person name="Wang Q."/>
            <person name="Cui N."/>
            <person name="Li J."/>
            <person name="Chen X."/>
            <person name="Luo L."/>
            <person name="Yu J."/>
            <person name="Kang L."/>
            <person name="Cui F."/>
        </authorList>
    </citation>
    <scope>NUCLEOTIDE SEQUENCE [LARGE SCALE GENOMIC DNA]</scope>
    <source>
        <strain evidence="6">Lst14</strain>
    </source>
</reference>
<evidence type="ECO:0000259" key="5">
    <source>
        <dbReference type="Pfam" id="PF22878"/>
    </source>
</evidence>
<evidence type="ECO:0000313" key="7">
    <source>
        <dbReference type="Proteomes" id="UP000291343"/>
    </source>
</evidence>
<dbReference type="PANTHER" id="PTHR22691">
    <property type="entry name" value="YEAST SPT2-RELATED"/>
    <property type="match status" value="1"/>
</dbReference>
<feature type="compositionally biased region" description="Basic and acidic residues" evidence="4">
    <location>
        <begin position="408"/>
        <end position="431"/>
    </location>
</feature>
<feature type="region of interest" description="Disordered" evidence="4">
    <location>
        <begin position="146"/>
        <end position="583"/>
    </location>
</feature>
<evidence type="ECO:0000256" key="4">
    <source>
        <dbReference type="SAM" id="MobiDB-lite"/>
    </source>
</evidence>
<evidence type="ECO:0000313" key="6">
    <source>
        <dbReference type="EMBL" id="RZF46561.1"/>
    </source>
</evidence>
<dbReference type="GO" id="GO:0042393">
    <property type="term" value="F:histone binding"/>
    <property type="evidence" value="ECO:0007669"/>
    <property type="project" value="TreeGrafter"/>
</dbReference>
<sequence length="964" mass="110431">MSTLDFGSILYAAQNNTGSKSKETPRCYKTTFEPPKKEVKPKQLSANVQKFLQKQEEEKRRKEIEAKKKREELLALRSQDKMSQKRMSTMLKRTKSANKSVMEDAIDDVNTSVTMNGPQQCDEDDYGYVSQEASSFYNKMMEKYTSMPSDEPSFLKPKKGTAKDLSAAKERVKAALNRVEEEEMMPRKRKRKTKESEGDKEEDDFIDDSGINYKRGDEDREREKEKEKEKKKPKRPPMPPPMDFQSLLKLAEQKQHEPVVIDKKRKRDSSEDEDEEDEDEERKKLMTKRQRIEYEREKEARMQRERRRIEREKEEAMRSRNGGTKQSSEKGRDRRDRKGNDRRERERSSERESYKRERDREQVRSRSPPRSSTTLKGGGSFKIPKTSDVSRTESSSKTSKSSESSNISERDSKKSESSRTSFSERDSKPSKTSDSSRTSFSERESKPSKTSDSSRTSFSERDSKPSKTSDSSRTSFSERDSKPSKFSDSLRTSSSERDSKPSKTQDSSRISSESSPRIPKLSDKTNKPAVLDNKKRLPSSVVEEKLKKSSDVWAKPCNLSPSSKKLPPKSTTSTGASTKPLEDKLNKLMDEIRSVKQASTKLDLEDKLEMLSRELEQIKRERTRVENGDKRVEKSNGALDRRKDRDENSEKHKYIPTKIPKDGERRGSDVPKPSSSSTSSKSSDRLKDDRSPKVNGYKPTPINKLNSARVSSPKPSKLKSVDLFGEDFPDSTDSADPRKSNGDYNKPSMAASKQSSKPSLAKAAELAGKQRDVKSSQKPLPQKASSITSSKSASSGSSVQTRKFPPDDLKPRPGDRARTSGPVRSRQFPPPDVRSRQFPPNDVRSRRPSPPRSSRYYADEDEEDEYDSEMDDFIDYGDGDEEDREQVSEIISQLFKYNPSQFSIGDDDDECMESNFGQIDKEEIRSLNIGLREDLEDIRREQAEKREAQRRKLEKMAAMKKNRR</sequence>
<accession>A0A482XMV9</accession>
<evidence type="ECO:0000256" key="3">
    <source>
        <dbReference type="ARBA" id="ARBA00023054"/>
    </source>
</evidence>
<feature type="compositionally biased region" description="Basic and acidic residues" evidence="4">
    <location>
        <begin position="251"/>
        <end position="262"/>
    </location>
</feature>
<feature type="region of interest" description="Disordered" evidence="4">
    <location>
        <begin position="76"/>
        <end position="101"/>
    </location>
</feature>
<dbReference type="STRING" id="195883.A0A482XMV9"/>
<dbReference type="PANTHER" id="PTHR22691:SF8">
    <property type="entry name" value="PROTEIN SPT2 HOMOLOG"/>
    <property type="match status" value="1"/>
</dbReference>
<keyword evidence="3" id="KW-0175">Coiled coil</keyword>
<name>A0A482XMV9_LAOST</name>
<feature type="compositionally biased region" description="Basic and acidic residues" evidence="4">
    <location>
        <begin position="327"/>
        <end position="364"/>
    </location>
</feature>
<dbReference type="InterPro" id="IPR013256">
    <property type="entry name" value="Chromatin_SPT2"/>
</dbReference>
<keyword evidence="7" id="KW-1185">Reference proteome</keyword>
<dbReference type="FunCoup" id="A0A482XMV9">
    <property type="interactions" value="896"/>
</dbReference>
<feature type="compositionally biased region" description="Basic and acidic residues" evidence="4">
    <location>
        <begin position="214"/>
        <end position="230"/>
    </location>
</feature>
<dbReference type="GO" id="GO:0006360">
    <property type="term" value="P:transcription by RNA polymerase I"/>
    <property type="evidence" value="ECO:0007669"/>
    <property type="project" value="TreeGrafter"/>
</dbReference>
<dbReference type="InterPro" id="IPR054552">
    <property type="entry name" value="SPT2_N"/>
</dbReference>
<dbReference type="EMBL" id="QKKF02005893">
    <property type="protein sequence ID" value="RZF46561.1"/>
    <property type="molecule type" value="Genomic_DNA"/>
</dbReference>
<evidence type="ECO:0000256" key="1">
    <source>
        <dbReference type="ARBA" id="ARBA00006461"/>
    </source>
</evidence>
<feature type="compositionally biased region" description="Basic and acidic residues" evidence="4">
    <location>
        <begin position="440"/>
        <end position="449"/>
    </location>
</feature>
<dbReference type="GO" id="GO:0003677">
    <property type="term" value="F:DNA binding"/>
    <property type="evidence" value="ECO:0007669"/>
    <property type="project" value="TreeGrafter"/>
</dbReference>
<feature type="compositionally biased region" description="Low complexity" evidence="4">
    <location>
        <begin position="386"/>
        <end position="407"/>
    </location>
</feature>
<feature type="compositionally biased region" description="Acidic residues" evidence="4">
    <location>
        <begin position="270"/>
        <end position="280"/>
    </location>
</feature>
<proteinExistence type="inferred from homology"/>
<feature type="compositionally biased region" description="Low complexity" evidence="4">
    <location>
        <begin position="559"/>
        <end position="574"/>
    </location>
</feature>
<feature type="compositionally biased region" description="Low complexity" evidence="4">
    <location>
        <begin position="785"/>
        <end position="798"/>
    </location>
</feature>
<organism evidence="6 7">
    <name type="scientific">Laodelphax striatellus</name>
    <name type="common">Small brown planthopper</name>
    <name type="synonym">Delphax striatella</name>
    <dbReference type="NCBI Taxonomy" id="195883"/>
    <lineage>
        <taxon>Eukaryota</taxon>
        <taxon>Metazoa</taxon>
        <taxon>Ecdysozoa</taxon>
        <taxon>Arthropoda</taxon>
        <taxon>Hexapoda</taxon>
        <taxon>Insecta</taxon>
        <taxon>Pterygota</taxon>
        <taxon>Neoptera</taxon>
        <taxon>Paraneoptera</taxon>
        <taxon>Hemiptera</taxon>
        <taxon>Auchenorrhyncha</taxon>
        <taxon>Fulgoroidea</taxon>
        <taxon>Delphacidae</taxon>
        <taxon>Criomorphinae</taxon>
        <taxon>Laodelphax</taxon>
    </lineage>
</organism>
<feature type="compositionally biased region" description="Basic and acidic residues" evidence="4">
    <location>
        <begin position="458"/>
        <end position="467"/>
    </location>
</feature>
<feature type="compositionally biased region" description="Basic and acidic residues" evidence="4">
    <location>
        <begin position="943"/>
        <end position="957"/>
    </location>
</feature>
<dbReference type="GO" id="GO:0005730">
    <property type="term" value="C:nucleolus"/>
    <property type="evidence" value="ECO:0007669"/>
    <property type="project" value="TreeGrafter"/>
</dbReference>
<dbReference type="GO" id="GO:0006334">
    <property type="term" value="P:nucleosome assembly"/>
    <property type="evidence" value="ECO:0007669"/>
    <property type="project" value="TreeGrafter"/>
</dbReference>
<feature type="compositionally biased region" description="Basic and acidic residues" evidence="4">
    <location>
        <begin position="290"/>
        <end position="318"/>
    </location>
</feature>
<comment type="similarity">
    <text evidence="1">Belongs to the SPT2 family.</text>
</comment>
<feature type="compositionally biased region" description="Basic and acidic residues" evidence="4">
    <location>
        <begin position="494"/>
        <end position="503"/>
    </location>
</feature>